<evidence type="ECO:0000259" key="3">
    <source>
        <dbReference type="PROSITE" id="PS51677"/>
    </source>
</evidence>
<sequence length="359" mass="40520">MRVVGLWLAILVSVPFVVLAKSTVATGVAILQYHHIGDDTPRVTSVTVAELEAHFEFLAENNFTVLSLTEAAERIEAGTLPERAAAITIDDGWRNVYSEGLELFKKYNYPFTIFVNPKLMAETPRLYMTWDQLESLQNYGATIANHSQSHGHMTWRLENESEAEWLERQRNEILAAQAEIDQRLGQQPKLFAYPYGEYNPQLAELLVEEGFLAFAQHSGPWGKYSPDGAIPRFPASAQYANLETLKTKLLSLPLPVVQSKPESMIQSGSEVRPTVELTIEQSEQYRLSQMNCFYGSSVIQPQWSEVGDGLSRATIELSSDLTIGRSRLNCTVPSAKQNGRFYWYSHPFVRPDENGRWPD</sequence>
<accession>A0A7Z6ZVC8</accession>
<dbReference type="PANTHER" id="PTHR34216:SF3">
    <property type="entry name" value="POLY-BETA-1,6-N-ACETYL-D-GLUCOSAMINE N-DEACETYLASE"/>
    <property type="match status" value="1"/>
</dbReference>
<evidence type="ECO:0000256" key="2">
    <source>
        <dbReference type="ARBA" id="ARBA00022729"/>
    </source>
</evidence>
<dbReference type="PROSITE" id="PS51677">
    <property type="entry name" value="NODB"/>
    <property type="match status" value="1"/>
</dbReference>
<dbReference type="InterPro" id="IPR051398">
    <property type="entry name" value="Polysacch_Deacetylase"/>
</dbReference>
<dbReference type="Gene3D" id="3.20.20.370">
    <property type="entry name" value="Glycoside hydrolase/deacetylase"/>
    <property type="match status" value="1"/>
</dbReference>
<evidence type="ECO:0000313" key="5">
    <source>
        <dbReference type="Proteomes" id="UP000287766"/>
    </source>
</evidence>
<dbReference type="GO" id="GO:0005975">
    <property type="term" value="P:carbohydrate metabolic process"/>
    <property type="evidence" value="ECO:0007669"/>
    <property type="project" value="InterPro"/>
</dbReference>
<name>A0A7Z6ZVC8_9GAMM</name>
<organism evidence="4 5">
    <name type="scientific">Pseudidiomarina aestuarii</name>
    <dbReference type="NCBI Taxonomy" id="624146"/>
    <lineage>
        <taxon>Bacteria</taxon>
        <taxon>Pseudomonadati</taxon>
        <taxon>Pseudomonadota</taxon>
        <taxon>Gammaproteobacteria</taxon>
        <taxon>Alteromonadales</taxon>
        <taxon>Idiomarinaceae</taxon>
        <taxon>Pseudidiomarina</taxon>
    </lineage>
</organism>
<comment type="subcellular location">
    <subcellularLocation>
        <location evidence="1">Secreted</location>
    </subcellularLocation>
</comment>
<evidence type="ECO:0000313" key="4">
    <source>
        <dbReference type="EMBL" id="RUO41911.1"/>
    </source>
</evidence>
<comment type="caution">
    <text evidence="4">The sequence shown here is derived from an EMBL/GenBank/DDBJ whole genome shotgun (WGS) entry which is preliminary data.</text>
</comment>
<dbReference type="EMBL" id="PIPR01000001">
    <property type="protein sequence ID" value="RUO41911.1"/>
    <property type="molecule type" value="Genomic_DNA"/>
</dbReference>
<proteinExistence type="predicted"/>
<dbReference type="RefSeq" id="WP_169930640.1">
    <property type="nucleotide sequence ID" value="NZ_PIPR01000001.1"/>
</dbReference>
<keyword evidence="2" id="KW-0732">Signal</keyword>
<dbReference type="GO" id="GO:0005576">
    <property type="term" value="C:extracellular region"/>
    <property type="evidence" value="ECO:0007669"/>
    <property type="project" value="UniProtKB-SubCell"/>
</dbReference>
<dbReference type="CDD" id="cd10973">
    <property type="entry name" value="CE4_DAC_u4_5s"/>
    <property type="match status" value="1"/>
</dbReference>
<dbReference type="PANTHER" id="PTHR34216">
    <property type="match status" value="1"/>
</dbReference>
<protein>
    <submittedName>
        <fullName evidence="4">Polysaccharide deacetylase</fullName>
    </submittedName>
</protein>
<gene>
    <name evidence="4" type="ORF">CWE22_07120</name>
</gene>
<dbReference type="InterPro" id="IPR002509">
    <property type="entry name" value="NODB_dom"/>
</dbReference>
<reference evidence="5" key="1">
    <citation type="journal article" date="2018" name="Front. Microbiol.">
        <title>Genome-Based Analysis Reveals the Taxonomy and Diversity of the Family Idiomarinaceae.</title>
        <authorList>
            <person name="Liu Y."/>
            <person name="Lai Q."/>
            <person name="Shao Z."/>
        </authorList>
    </citation>
    <scope>NUCLEOTIDE SEQUENCE [LARGE SCALE GENOMIC DNA]</scope>
    <source>
        <strain evidence="5">KYW314</strain>
    </source>
</reference>
<dbReference type="InterPro" id="IPR011330">
    <property type="entry name" value="Glyco_hydro/deAcase_b/a-brl"/>
</dbReference>
<dbReference type="Proteomes" id="UP000287766">
    <property type="component" value="Unassembled WGS sequence"/>
</dbReference>
<dbReference type="AlphaFoldDB" id="A0A7Z6ZVC8"/>
<feature type="domain" description="NodB homology" evidence="3">
    <location>
        <begin position="83"/>
        <end position="288"/>
    </location>
</feature>
<dbReference type="Pfam" id="PF01522">
    <property type="entry name" value="Polysacc_deac_1"/>
    <property type="match status" value="1"/>
</dbReference>
<dbReference type="GO" id="GO:0016810">
    <property type="term" value="F:hydrolase activity, acting on carbon-nitrogen (but not peptide) bonds"/>
    <property type="evidence" value="ECO:0007669"/>
    <property type="project" value="InterPro"/>
</dbReference>
<evidence type="ECO:0000256" key="1">
    <source>
        <dbReference type="ARBA" id="ARBA00004613"/>
    </source>
</evidence>
<keyword evidence="5" id="KW-1185">Reference proteome</keyword>
<dbReference type="SUPFAM" id="SSF88713">
    <property type="entry name" value="Glycoside hydrolase/deacetylase"/>
    <property type="match status" value="1"/>
</dbReference>